<dbReference type="AlphaFoldDB" id="A0A1M7KB80"/>
<dbReference type="Proteomes" id="UP000183974">
    <property type="component" value="Unassembled WGS sequence"/>
</dbReference>
<reference evidence="1 2" key="1">
    <citation type="submission" date="2016-11" db="EMBL/GenBank/DDBJ databases">
        <authorList>
            <person name="Jaros S."/>
            <person name="Januszkiewicz K."/>
            <person name="Wedrychowicz H."/>
        </authorList>
    </citation>
    <scope>NUCLEOTIDE SEQUENCE [LARGE SCALE GENOMIC DNA]</scope>
    <source>
        <strain evidence="1 2">DSM 29589</strain>
    </source>
</reference>
<dbReference type="OrthoDB" id="7869474at2"/>
<name>A0A1M7KB80_9RHOB</name>
<keyword evidence="2" id="KW-1185">Reference proteome</keyword>
<evidence type="ECO:0000313" key="1">
    <source>
        <dbReference type="EMBL" id="SHM62494.1"/>
    </source>
</evidence>
<gene>
    <name evidence="1" type="ORF">SAMN05444398_12615</name>
</gene>
<evidence type="ECO:0000313" key="2">
    <source>
        <dbReference type="Proteomes" id="UP000183974"/>
    </source>
</evidence>
<dbReference type="EMBL" id="FRBR01000026">
    <property type="protein sequence ID" value="SHM62494.1"/>
    <property type="molecule type" value="Genomic_DNA"/>
</dbReference>
<dbReference type="STRING" id="337701.SAMN05444398_12615"/>
<dbReference type="RefSeq" id="WP_073037973.1">
    <property type="nucleotide sequence ID" value="NZ_BMLR01000025.1"/>
</dbReference>
<evidence type="ECO:0008006" key="3">
    <source>
        <dbReference type="Google" id="ProtNLM"/>
    </source>
</evidence>
<protein>
    <recommendedName>
        <fullName evidence="3">ACT domain-containing protein</fullName>
    </recommendedName>
</protein>
<sequence>MRGFFNCGDPLDTVCRVMDTARRMGMGFTQLEFAQEGDTAFSLSFTLDENDAQKVNTFTQRIGLYIDLTKEAADV</sequence>
<organism evidence="1 2">
    <name type="scientific">Roseovarius pacificus</name>
    <dbReference type="NCBI Taxonomy" id="337701"/>
    <lineage>
        <taxon>Bacteria</taxon>
        <taxon>Pseudomonadati</taxon>
        <taxon>Pseudomonadota</taxon>
        <taxon>Alphaproteobacteria</taxon>
        <taxon>Rhodobacterales</taxon>
        <taxon>Roseobacteraceae</taxon>
        <taxon>Roseovarius</taxon>
    </lineage>
</organism>
<accession>A0A1M7KB80</accession>
<proteinExistence type="predicted"/>